<reference evidence="9 10" key="1">
    <citation type="submission" date="2016-04" db="EMBL/GenBank/DDBJ databases">
        <title>The genome of Intoshia linei affirms orthonectids as highly simplified spiralians.</title>
        <authorList>
            <person name="Mikhailov K.V."/>
            <person name="Slusarev G.S."/>
            <person name="Nikitin M.A."/>
            <person name="Logacheva M.D."/>
            <person name="Penin A."/>
            <person name="Aleoshin V."/>
            <person name="Panchin Y.V."/>
        </authorList>
    </citation>
    <scope>NUCLEOTIDE SEQUENCE [LARGE SCALE GENOMIC DNA]</scope>
    <source>
        <strain evidence="9">Intl2013</strain>
        <tissue evidence="9">Whole animal</tissue>
    </source>
</reference>
<feature type="region of interest" description="Disordered" evidence="7">
    <location>
        <begin position="223"/>
        <end position="261"/>
    </location>
</feature>
<accession>A0A177BC57</accession>
<organism evidence="9 10">
    <name type="scientific">Intoshia linei</name>
    <dbReference type="NCBI Taxonomy" id="1819745"/>
    <lineage>
        <taxon>Eukaryota</taxon>
        <taxon>Metazoa</taxon>
        <taxon>Spiralia</taxon>
        <taxon>Lophotrochozoa</taxon>
        <taxon>Mesozoa</taxon>
        <taxon>Orthonectida</taxon>
        <taxon>Rhopaluridae</taxon>
        <taxon>Intoshia</taxon>
    </lineage>
</organism>
<dbReference type="PANTHER" id="PTHR12893:SF0">
    <property type="entry name" value="GRASP65"/>
    <property type="match status" value="1"/>
</dbReference>
<dbReference type="GO" id="GO:0007030">
    <property type="term" value="P:Golgi organization"/>
    <property type="evidence" value="ECO:0007669"/>
    <property type="project" value="TreeGrafter"/>
</dbReference>
<evidence type="ECO:0000256" key="4">
    <source>
        <dbReference type="ARBA" id="ARBA00023034"/>
    </source>
</evidence>
<dbReference type="InterPro" id="IPR007583">
    <property type="entry name" value="GRASP55_65"/>
</dbReference>
<dbReference type="EMBL" id="LWCA01000087">
    <property type="protein sequence ID" value="OAF71024.1"/>
    <property type="molecule type" value="Genomic_DNA"/>
</dbReference>
<evidence type="ECO:0000256" key="5">
    <source>
        <dbReference type="ARBA" id="ARBA00023136"/>
    </source>
</evidence>
<dbReference type="InterPro" id="IPR024958">
    <property type="entry name" value="GRASP_PDZ"/>
</dbReference>
<evidence type="ECO:0000313" key="9">
    <source>
        <dbReference type="EMBL" id="OAF71024.1"/>
    </source>
</evidence>
<feature type="domain" description="PDZ GRASP-type" evidence="8">
    <location>
        <begin position="115"/>
        <end position="202"/>
    </location>
</feature>
<evidence type="ECO:0000256" key="6">
    <source>
        <dbReference type="PIRSR" id="PIRSR607583-1"/>
    </source>
</evidence>
<evidence type="ECO:0000256" key="7">
    <source>
        <dbReference type="SAM" id="MobiDB-lite"/>
    </source>
</evidence>
<keyword evidence="4" id="KW-0333">Golgi apparatus</keyword>
<comment type="caution">
    <text evidence="9">The sequence shown here is derived from an EMBL/GenBank/DDBJ whole genome shotgun (WGS) entry which is preliminary data.</text>
</comment>
<feature type="binding site" evidence="6">
    <location>
        <position position="23"/>
    </location>
    <ligand>
        <name>Zn(2+)</name>
        <dbReference type="ChEBI" id="CHEBI:29105"/>
    </ligand>
</feature>
<keyword evidence="3" id="KW-0677">Repeat</keyword>
<sequence>MGLMGSKTDKKIDPDLMYDYGFHVLMIMDDSIAAKVGIKPYYHFIISIADSYFAETNQSFRDILENNVNRDTFLQVYDIRDKKIHRIPFHMDNIDQATKFGLTGRFCYISSTLNNVWRIMSVYPNSPALVSGMTTDDYIVGADCLLEKEKQLYDWIYQHDRKPMRLYCFNITTENVRVVMITPDSTWGGLGSIGCDIGYGYLHRISTISDIKKNQTDVIISSEADQSIENSSNGNPVQNTDQTDKPKIETSSIEPSVRDLPIPFMESTIKLPGYPEITIKPQEDEIS</sequence>
<proteinExistence type="inferred from homology"/>
<dbReference type="Proteomes" id="UP000078046">
    <property type="component" value="Unassembled WGS sequence"/>
</dbReference>
<dbReference type="GO" id="GO:0046872">
    <property type="term" value="F:metal ion binding"/>
    <property type="evidence" value="ECO:0007669"/>
    <property type="project" value="UniProtKB-KW"/>
</dbReference>
<gene>
    <name evidence="9" type="ORF">A3Q56_01198</name>
</gene>
<evidence type="ECO:0000256" key="3">
    <source>
        <dbReference type="ARBA" id="ARBA00022737"/>
    </source>
</evidence>
<keyword evidence="6" id="KW-0479">Metal-binding</keyword>
<dbReference type="OrthoDB" id="3318at2759"/>
<comment type="similarity">
    <text evidence="2">Belongs to the GORASP family.</text>
</comment>
<evidence type="ECO:0000259" key="8">
    <source>
        <dbReference type="PROSITE" id="PS51865"/>
    </source>
</evidence>
<comment type="subcellular location">
    <subcellularLocation>
        <location evidence="1">Golgi apparatus membrane</location>
    </subcellularLocation>
</comment>
<dbReference type="PROSITE" id="PS51865">
    <property type="entry name" value="PDZ_GRASP"/>
    <property type="match status" value="2"/>
</dbReference>
<feature type="compositionally biased region" description="Polar residues" evidence="7">
    <location>
        <begin position="223"/>
        <end position="241"/>
    </location>
</feature>
<keyword evidence="5" id="KW-0472">Membrane</keyword>
<dbReference type="GO" id="GO:0000139">
    <property type="term" value="C:Golgi membrane"/>
    <property type="evidence" value="ECO:0007669"/>
    <property type="project" value="UniProtKB-SubCell"/>
</dbReference>
<feature type="domain" description="PDZ GRASP-type" evidence="8">
    <location>
        <begin position="20"/>
        <end position="109"/>
    </location>
</feature>
<protein>
    <recommendedName>
        <fullName evidence="8">PDZ GRASP-type domain-containing protein</fullName>
    </recommendedName>
</protein>
<dbReference type="Pfam" id="PF04495">
    <property type="entry name" value="GRASP55_65"/>
    <property type="match status" value="1"/>
</dbReference>
<evidence type="ECO:0000313" key="10">
    <source>
        <dbReference type="Proteomes" id="UP000078046"/>
    </source>
</evidence>
<evidence type="ECO:0000256" key="2">
    <source>
        <dbReference type="ARBA" id="ARBA00007144"/>
    </source>
</evidence>
<dbReference type="InterPro" id="IPR036034">
    <property type="entry name" value="PDZ_sf"/>
</dbReference>
<name>A0A177BC57_9BILA</name>
<dbReference type="AlphaFoldDB" id="A0A177BC57"/>
<keyword evidence="10" id="KW-1185">Reference proteome</keyword>
<dbReference type="PANTHER" id="PTHR12893">
    <property type="entry name" value="GOLGI REASSEMBLY STACKING PROTEIN GRASP"/>
    <property type="match status" value="1"/>
</dbReference>
<dbReference type="Gene3D" id="2.30.42.10">
    <property type="match status" value="2"/>
</dbReference>
<feature type="binding site" evidence="6">
    <location>
        <position position="107"/>
    </location>
    <ligand>
        <name>Zn(2+)</name>
        <dbReference type="ChEBI" id="CHEBI:29105"/>
    </ligand>
</feature>
<evidence type="ECO:0000256" key="1">
    <source>
        <dbReference type="ARBA" id="ARBA00004394"/>
    </source>
</evidence>
<keyword evidence="6" id="KW-0862">Zinc</keyword>